<dbReference type="EMBL" id="FOVC01000002">
    <property type="protein sequence ID" value="SFN03860.1"/>
    <property type="molecule type" value="Genomic_DNA"/>
</dbReference>
<sequence>MIKKSVIDFYRCWCFLLYSLPVIPLGLWEKTLKRAVKRFKEAPSSIIADVALAPD</sequence>
<gene>
    <name evidence="2" type="ORF">SAMN05216516_10231</name>
</gene>
<dbReference type="AlphaFoldDB" id="A0A1I4VRP2"/>
<keyword evidence="1" id="KW-0812">Transmembrane</keyword>
<name>A0A1I4VRP2_9GAMM</name>
<evidence type="ECO:0000256" key="1">
    <source>
        <dbReference type="SAM" id="Phobius"/>
    </source>
</evidence>
<evidence type="ECO:0000313" key="3">
    <source>
        <dbReference type="Proteomes" id="UP000242222"/>
    </source>
</evidence>
<protein>
    <submittedName>
        <fullName evidence="2">Uncharacterized protein</fullName>
    </submittedName>
</protein>
<feature type="transmembrane region" description="Helical" evidence="1">
    <location>
        <begin position="6"/>
        <end position="28"/>
    </location>
</feature>
<keyword evidence="1" id="KW-1133">Transmembrane helix</keyword>
<evidence type="ECO:0000313" key="2">
    <source>
        <dbReference type="EMBL" id="SFN03860.1"/>
    </source>
</evidence>
<keyword evidence="3" id="KW-1185">Reference proteome</keyword>
<organism evidence="2 3">
    <name type="scientific">Izhakiella capsodis</name>
    <dbReference type="NCBI Taxonomy" id="1367852"/>
    <lineage>
        <taxon>Bacteria</taxon>
        <taxon>Pseudomonadati</taxon>
        <taxon>Pseudomonadota</taxon>
        <taxon>Gammaproteobacteria</taxon>
        <taxon>Enterobacterales</taxon>
        <taxon>Erwiniaceae</taxon>
        <taxon>Izhakiella</taxon>
    </lineage>
</organism>
<keyword evidence="1" id="KW-0472">Membrane</keyword>
<proteinExistence type="predicted"/>
<dbReference type="Proteomes" id="UP000242222">
    <property type="component" value="Unassembled WGS sequence"/>
</dbReference>
<reference evidence="3" key="1">
    <citation type="submission" date="2016-10" db="EMBL/GenBank/DDBJ databases">
        <authorList>
            <person name="Varghese N."/>
            <person name="Submissions S."/>
        </authorList>
    </citation>
    <scope>NUCLEOTIDE SEQUENCE [LARGE SCALE GENOMIC DNA]</scope>
    <source>
        <strain evidence="3">N6PO6</strain>
    </source>
</reference>
<accession>A0A1I4VRP2</accession>